<dbReference type="Pfam" id="PF08479">
    <property type="entry name" value="POTRA_2"/>
    <property type="match status" value="1"/>
</dbReference>
<evidence type="ECO:0000313" key="8">
    <source>
        <dbReference type="EMBL" id="MCK0530603.1"/>
    </source>
</evidence>
<protein>
    <recommendedName>
        <fullName evidence="10">Hemolysin activation/secretion protein</fullName>
    </recommendedName>
</protein>
<evidence type="ECO:0000256" key="2">
    <source>
        <dbReference type="ARBA" id="ARBA00022692"/>
    </source>
</evidence>
<name>A0ABT0DU11_9SPHN</name>
<dbReference type="Proteomes" id="UP001203512">
    <property type="component" value="Unassembled WGS sequence"/>
</dbReference>
<feature type="region of interest" description="Disordered" evidence="4">
    <location>
        <begin position="31"/>
        <end position="51"/>
    </location>
</feature>
<keyword evidence="2" id="KW-0812">Transmembrane</keyword>
<dbReference type="InterPro" id="IPR051544">
    <property type="entry name" value="TPS_OM_transporter"/>
</dbReference>
<evidence type="ECO:0000313" key="9">
    <source>
        <dbReference type="Proteomes" id="UP001203512"/>
    </source>
</evidence>
<evidence type="ECO:0000256" key="3">
    <source>
        <dbReference type="ARBA" id="ARBA00023237"/>
    </source>
</evidence>
<comment type="caution">
    <text evidence="8">The sequence shown here is derived from an EMBL/GenBank/DDBJ whole genome shotgun (WGS) entry which is preliminary data.</text>
</comment>
<dbReference type="EMBL" id="JALKHS010000005">
    <property type="protein sequence ID" value="MCK0530603.1"/>
    <property type="molecule type" value="Genomic_DNA"/>
</dbReference>
<keyword evidence="3" id="KW-0998">Cell outer membrane</keyword>
<keyword evidence="1" id="KW-0472">Membrane</keyword>
<evidence type="ECO:0000256" key="1">
    <source>
        <dbReference type="ARBA" id="ARBA00022452"/>
    </source>
</evidence>
<dbReference type="Gene3D" id="2.40.160.50">
    <property type="entry name" value="membrane protein fhac: a member of the omp85/tpsb transporter family"/>
    <property type="match status" value="1"/>
</dbReference>
<dbReference type="PANTHER" id="PTHR34597">
    <property type="entry name" value="SLR1661 PROTEIN"/>
    <property type="match status" value="1"/>
</dbReference>
<keyword evidence="5" id="KW-0732">Signal</keyword>
<reference evidence="8 9" key="1">
    <citation type="submission" date="2022-04" db="EMBL/GenBank/DDBJ databases">
        <authorList>
            <person name="Huq M.A."/>
        </authorList>
    </citation>
    <scope>NUCLEOTIDE SEQUENCE [LARGE SCALE GENOMIC DNA]</scope>
    <source>
        <strain evidence="8 9">MAH-33</strain>
    </source>
</reference>
<feature type="chain" id="PRO_5047174782" description="Hemolysin activation/secretion protein" evidence="5">
    <location>
        <begin position="24"/>
        <end position="533"/>
    </location>
</feature>
<evidence type="ECO:0000256" key="5">
    <source>
        <dbReference type="SAM" id="SignalP"/>
    </source>
</evidence>
<dbReference type="InterPro" id="IPR005565">
    <property type="entry name" value="Hemolysn_activator_HlyB_C"/>
</dbReference>
<dbReference type="Gene3D" id="3.10.20.310">
    <property type="entry name" value="membrane protein fhac"/>
    <property type="match status" value="1"/>
</dbReference>
<evidence type="ECO:0000256" key="4">
    <source>
        <dbReference type="SAM" id="MobiDB-lite"/>
    </source>
</evidence>
<keyword evidence="9" id="KW-1185">Reference proteome</keyword>
<evidence type="ECO:0000259" key="7">
    <source>
        <dbReference type="Pfam" id="PF08479"/>
    </source>
</evidence>
<organism evidence="8 9">
    <name type="scientific">Sphingobium agri</name>
    <dbReference type="NCBI Taxonomy" id="2933566"/>
    <lineage>
        <taxon>Bacteria</taxon>
        <taxon>Pseudomonadati</taxon>
        <taxon>Pseudomonadota</taxon>
        <taxon>Alphaproteobacteria</taxon>
        <taxon>Sphingomonadales</taxon>
        <taxon>Sphingomonadaceae</taxon>
        <taxon>Sphingobium</taxon>
    </lineage>
</organism>
<dbReference type="Pfam" id="PF03865">
    <property type="entry name" value="ShlB"/>
    <property type="match status" value="1"/>
</dbReference>
<proteinExistence type="predicted"/>
<keyword evidence="1" id="KW-1134">Transmembrane beta strand</keyword>
<feature type="domain" description="Polypeptide-transport-associated ShlB-type" evidence="7">
    <location>
        <begin position="63"/>
        <end position="134"/>
    </location>
</feature>
<feature type="signal peptide" evidence="5">
    <location>
        <begin position="1"/>
        <end position="23"/>
    </location>
</feature>
<dbReference type="PANTHER" id="PTHR34597:SF6">
    <property type="entry name" value="BLR6126 PROTEIN"/>
    <property type="match status" value="1"/>
</dbReference>
<dbReference type="InterPro" id="IPR013686">
    <property type="entry name" value="Polypept-transport_assoc_ShlB"/>
</dbReference>
<accession>A0ABT0DU11</accession>
<feature type="domain" description="Haemolysin activator HlyB C-terminal" evidence="6">
    <location>
        <begin position="195"/>
        <end position="493"/>
    </location>
</feature>
<evidence type="ECO:0008006" key="10">
    <source>
        <dbReference type="Google" id="ProtNLM"/>
    </source>
</evidence>
<gene>
    <name evidence="8" type="ORF">MU848_03275</name>
</gene>
<evidence type="ECO:0000259" key="6">
    <source>
        <dbReference type="Pfam" id="PF03865"/>
    </source>
</evidence>
<sequence length="533" mass="56783">MMAALISAAAPWLLAAQTSPTLLAPPLIEQATQPRPGEGQGQRVPPPTSGRIAVQAGDNSTIIQAIDFVGVEAPERVAQAAKAYLGKPASGENLKALAEAVSKAYAKSGVALYTVAIPQQDLSSGRVKLLLAEGFVEDITYPKGASPLVRAYAERLRKEKPLSRRSLERYLSLMRDIPGAKVDVGLNRGREAGAVQLSVTPERKYSNFSFGIDNRTQAGLGTGQLRATGQLFSLLRDGDRTDITLLAATDLKRYRYAGLSHQTPLGSDGLTFGLAASHLDTRLKDFPITGKAWTLGASLSYPIIRGYKHNLTVSAGLDGLNSDAALLGSVLSSDHIRAARAAVGYSAINEKSVFSASLNLGRGLDILDARGTPGFTDPVFTKVTGRVGYDRMLGKRFVGRLRLAGQYSADRLSGNERFAIGGPEFGRAFDTAVLSGDRGAAGSLELAWRPDIAAKLKDSEVYGFIDGAKIRVLERAALPAADYDLASAGGGVRIVYNPHASLSLEGARVIDQAFAGGDRGWRFNIGWYVKLRR</sequence>